<dbReference type="GO" id="GO:0004175">
    <property type="term" value="F:endopeptidase activity"/>
    <property type="evidence" value="ECO:0007669"/>
    <property type="project" value="UniProtKB-ARBA"/>
</dbReference>
<keyword evidence="1" id="KW-1133">Transmembrane helix</keyword>
<evidence type="ECO:0000313" key="4">
    <source>
        <dbReference type="Proteomes" id="UP000028533"/>
    </source>
</evidence>
<feature type="domain" description="CAAX prenyl protease 2/Lysostaphin resistance protein A-like" evidence="2">
    <location>
        <begin position="236"/>
        <end position="324"/>
    </location>
</feature>
<reference evidence="3 4" key="1">
    <citation type="submission" date="2014-02" db="EMBL/GenBank/DDBJ databases">
        <title>Genome sequence of Mycoplasma capricolum subsp. capricolum strain 14232.</title>
        <authorList>
            <person name="Sirand-Pugnet P."/>
            <person name="Breton M."/>
            <person name="Dordet-Frisoni E."/>
            <person name="Baranowski E."/>
            <person name="Barre A."/>
            <person name="Couture C."/>
            <person name="Dupuy V."/>
            <person name="Gaurivaud P."/>
            <person name="Jacob D."/>
            <person name="Lemaitre C."/>
            <person name="Manso-Silvan L."/>
            <person name="Nikolski M."/>
            <person name="Nouvel L.-X."/>
            <person name="Poumarat F."/>
            <person name="Tardy F."/>
            <person name="Thebault P."/>
            <person name="Theil S."/>
            <person name="Citti C."/>
            <person name="Thiaucourt F."/>
            <person name="Blanchard A."/>
        </authorList>
    </citation>
    <scope>NUCLEOTIDE SEQUENCE [LARGE SCALE GENOMIC DNA]</scope>
    <source>
        <strain evidence="3 4">14232</strain>
    </source>
</reference>
<name>A0A084EJS1_MYCCA</name>
<feature type="transmembrane region" description="Helical" evidence="1">
    <location>
        <begin position="105"/>
        <end position="131"/>
    </location>
</feature>
<accession>A0A084EJS1</accession>
<protein>
    <recommendedName>
        <fullName evidence="2">CAAX prenyl protease 2/Lysostaphin resistance protein A-like domain-containing protein</fullName>
    </recommendedName>
</protein>
<dbReference type="InterPro" id="IPR003675">
    <property type="entry name" value="Rce1/LyrA-like_dom"/>
</dbReference>
<dbReference type="PANTHER" id="PTHR36435:SF1">
    <property type="entry name" value="CAAX AMINO TERMINAL PROTEASE FAMILY PROTEIN"/>
    <property type="match status" value="1"/>
</dbReference>
<gene>
    <name evidence="3" type="ORF">MCAPa_6700</name>
</gene>
<feature type="transmembrane region" description="Helical" evidence="1">
    <location>
        <begin position="42"/>
        <end position="62"/>
    </location>
</feature>
<feature type="transmembrane region" description="Helical" evidence="1">
    <location>
        <begin position="74"/>
        <end position="93"/>
    </location>
</feature>
<feature type="transmembrane region" description="Helical" evidence="1">
    <location>
        <begin position="143"/>
        <end position="161"/>
    </location>
</feature>
<organism evidence="3 4">
    <name type="scientific">Mycoplasma capricolum subsp. capricolum 14232</name>
    <dbReference type="NCBI Taxonomy" id="1188238"/>
    <lineage>
        <taxon>Bacteria</taxon>
        <taxon>Bacillati</taxon>
        <taxon>Mycoplasmatota</taxon>
        <taxon>Mollicutes</taxon>
        <taxon>Mycoplasmataceae</taxon>
        <taxon>Mycoplasma</taxon>
    </lineage>
</organism>
<keyword evidence="1" id="KW-0472">Membrane</keyword>
<dbReference type="GO" id="GO:0080120">
    <property type="term" value="P:CAAX-box protein maturation"/>
    <property type="evidence" value="ECO:0007669"/>
    <property type="project" value="UniProtKB-ARBA"/>
</dbReference>
<evidence type="ECO:0000313" key="3">
    <source>
        <dbReference type="EMBL" id="KEZ18213.1"/>
    </source>
</evidence>
<dbReference type="AlphaFoldDB" id="A0A084EJS1"/>
<dbReference type="Pfam" id="PF02517">
    <property type="entry name" value="Rce1-like"/>
    <property type="match status" value="1"/>
</dbReference>
<evidence type="ECO:0000259" key="2">
    <source>
        <dbReference type="Pfam" id="PF02517"/>
    </source>
</evidence>
<comment type="caution">
    <text evidence="3">The sequence shown here is derived from an EMBL/GenBank/DDBJ whole genome shotgun (WGS) entry which is preliminary data.</text>
</comment>
<feature type="transmembrane region" description="Helical" evidence="1">
    <location>
        <begin position="181"/>
        <end position="204"/>
    </location>
</feature>
<feature type="transmembrane region" description="Helical" evidence="1">
    <location>
        <begin position="319"/>
        <end position="335"/>
    </location>
</feature>
<dbReference type="PANTHER" id="PTHR36435">
    <property type="entry name" value="SLR1288 PROTEIN"/>
    <property type="match status" value="1"/>
</dbReference>
<proteinExistence type="predicted"/>
<feature type="transmembrane region" description="Helical" evidence="1">
    <location>
        <begin position="267"/>
        <end position="284"/>
    </location>
</feature>
<keyword evidence="1" id="KW-0812">Transmembrane</keyword>
<feature type="transmembrane region" description="Helical" evidence="1">
    <location>
        <begin position="290"/>
        <end position="307"/>
    </location>
</feature>
<dbReference type="RefSeq" id="WP_051763770.1">
    <property type="nucleotide sequence ID" value="NZ_JFDO01000026.1"/>
</dbReference>
<dbReference type="InterPro" id="IPR052710">
    <property type="entry name" value="CAAX_protease"/>
</dbReference>
<evidence type="ECO:0000256" key="1">
    <source>
        <dbReference type="SAM" id="Phobius"/>
    </source>
</evidence>
<sequence length="336" mass="37917">MIKKSSIKKYFKTIKDSSIKDISVDQQYPFDFKFYKPKVEGMIILFSLVVLPLITVIFLNVFKTQLNITDERLGLIFQLSSILFTLVGAIIFWSRNPMSFWKSGVGILFGFPIFLQLFGLAFGLLANLVGVFNNNNNNAWSDIYNLLVQSVAEILVIIFAFSKINNLKSKVKKTFKENKKLLIPIAIAFAIVAFFVGNTLYSLIITELKLNLGESKNQEGLVSPFKVQGITKYIYMVLFIILTVFIAPLCEEIVARQALFTGVSNKVLSIIVSSLYFGILHISSGDVYNIFPYVIGGFFFSLAFSFSKGNLSYCWLSHSFYNLISVVLIIASLYIK</sequence>
<dbReference type="Proteomes" id="UP000028533">
    <property type="component" value="Unassembled WGS sequence"/>
</dbReference>
<feature type="transmembrane region" description="Helical" evidence="1">
    <location>
        <begin position="233"/>
        <end position="255"/>
    </location>
</feature>
<dbReference type="EMBL" id="JFDO01000026">
    <property type="protein sequence ID" value="KEZ18213.1"/>
    <property type="molecule type" value="Genomic_DNA"/>
</dbReference>